<evidence type="ECO:0000313" key="2">
    <source>
        <dbReference type="EMBL" id="MBB6163634.1"/>
    </source>
</evidence>
<dbReference type="InterPro" id="IPR029058">
    <property type="entry name" value="AB_hydrolase_fold"/>
</dbReference>
<dbReference type="RefSeq" id="WP_183993502.1">
    <property type="nucleotide sequence ID" value="NZ_BMHW01000008.1"/>
</dbReference>
<protein>
    <submittedName>
        <fullName evidence="2">Acetyl esterase/lipase</fullName>
    </submittedName>
</protein>
<organism evidence="2 3">
    <name type="scientific">Rhizobium wenxiniae</name>
    <dbReference type="NCBI Taxonomy" id="1737357"/>
    <lineage>
        <taxon>Bacteria</taxon>
        <taxon>Pseudomonadati</taxon>
        <taxon>Pseudomonadota</taxon>
        <taxon>Alphaproteobacteria</taxon>
        <taxon>Hyphomicrobiales</taxon>
        <taxon>Rhizobiaceae</taxon>
        <taxon>Rhizobium/Agrobacterium group</taxon>
        <taxon>Rhizobium</taxon>
    </lineage>
</organism>
<reference evidence="2 3" key="1">
    <citation type="submission" date="2020-08" db="EMBL/GenBank/DDBJ databases">
        <title>Genomic Encyclopedia of Type Strains, Phase IV (KMG-IV): sequencing the most valuable type-strain genomes for metagenomic binning, comparative biology and taxonomic classification.</title>
        <authorList>
            <person name="Goeker M."/>
        </authorList>
    </citation>
    <scope>NUCLEOTIDE SEQUENCE [LARGE SCALE GENOMIC DNA]</scope>
    <source>
        <strain evidence="2 3">DSM 100734</strain>
    </source>
</reference>
<dbReference type="InterPro" id="IPR049492">
    <property type="entry name" value="BD-FAE-like_dom"/>
</dbReference>
<dbReference type="Proteomes" id="UP000547879">
    <property type="component" value="Unassembled WGS sequence"/>
</dbReference>
<gene>
    <name evidence="2" type="ORF">HNQ72_003474</name>
</gene>
<evidence type="ECO:0000259" key="1">
    <source>
        <dbReference type="Pfam" id="PF20434"/>
    </source>
</evidence>
<dbReference type="EMBL" id="JACHEG010000003">
    <property type="protein sequence ID" value="MBB6163634.1"/>
    <property type="molecule type" value="Genomic_DNA"/>
</dbReference>
<dbReference type="Pfam" id="PF20434">
    <property type="entry name" value="BD-FAE"/>
    <property type="match status" value="1"/>
</dbReference>
<name>A0A7W9Y7X6_9HYPH</name>
<sequence length="225" mass="24324">MRVLRDLEYSNSQTLDVYVPDVPRGAVLLLHGGWPDGDKSDEALLAERLCRSGILVFSANFGLDRSGPSGRALSDAIAALGWIRTSEFDPDPDSIAVMGVGTGGTVAIEVGLKEGVPVVGWSALIDFKSFMDSSATLGDSDHLRDYYGVNWETIKEAGEQIPFLRGVILALVANNLSLLEATSPLCRVGPSAGRCYFSTRRTSWSPQQVRACCCGRWLRRTCLAP</sequence>
<proteinExistence type="predicted"/>
<feature type="domain" description="BD-FAE-like" evidence="1">
    <location>
        <begin position="15"/>
        <end position="115"/>
    </location>
</feature>
<dbReference type="AlphaFoldDB" id="A0A7W9Y7X6"/>
<accession>A0A7W9Y7X6</accession>
<dbReference type="SUPFAM" id="SSF53474">
    <property type="entry name" value="alpha/beta-Hydrolases"/>
    <property type="match status" value="1"/>
</dbReference>
<comment type="caution">
    <text evidence="2">The sequence shown here is derived from an EMBL/GenBank/DDBJ whole genome shotgun (WGS) entry which is preliminary data.</text>
</comment>
<keyword evidence="3" id="KW-1185">Reference proteome</keyword>
<dbReference type="Gene3D" id="3.40.50.1820">
    <property type="entry name" value="alpha/beta hydrolase"/>
    <property type="match status" value="1"/>
</dbReference>
<evidence type="ECO:0000313" key="3">
    <source>
        <dbReference type="Proteomes" id="UP000547879"/>
    </source>
</evidence>